<dbReference type="InterPro" id="IPR045886">
    <property type="entry name" value="ThiF/MoeB/HesA"/>
</dbReference>
<evidence type="ECO:0000259" key="1">
    <source>
        <dbReference type="Pfam" id="PF00899"/>
    </source>
</evidence>
<dbReference type="InterPro" id="IPR035985">
    <property type="entry name" value="Ubiquitin-activating_enz"/>
</dbReference>
<dbReference type="EMBL" id="JBHSEK010000001">
    <property type="protein sequence ID" value="MFC4488630.1"/>
    <property type="molecule type" value="Genomic_DNA"/>
</dbReference>
<dbReference type="PANTHER" id="PTHR43267:SF1">
    <property type="entry name" value="TRNA THREONYLCARBAMOYLADENOSINE DEHYDRATASE"/>
    <property type="match status" value="1"/>
</dbReference>
<dbReference type="Gene3D" id="3.40.50.720">
    <property type="entry name" value="NAD(P)-binding Rossmann-like Domain"/>
    <property type="match status" value="1"/>
</dbReference>
<comment type="caution">
    <text evidence="2">The sequence shown here is derived from an EMBL/GenBank/DDBJ whole genome shotgun (WGS) entry which is preliminary data.</text>
</comment>
<dbReference type="PANTHER" id="PTHR43267">
    <property type="entry name" value="TRNA THREONYLCARBAMOYLADENOSINE DEHYDRATASE"/>
    <property type="match status" value="1"/>
</dbReference>
<dbReference type="Proteomes" id="UP001595999">
    <property type="component" value="Unassembled WGS sequence"/>
</dbReference>
<keyword evidence="3" id="KW-1185">Reference proteome</keyword>
<gene>
    <name evidence="2" type="primary">tcdA</name>
    <name evidence="2" type="ORF">ACFO0R_03265</name>
</gene>
<dbReference type="SUPFAM" id="SSF69572">
    <property type="entry name" value="Activating enzymes of the ubiquitin-like proteins"/>
    <property type="match status" value="1"/>
</dbReference>
<dbReference type="CDD" id="cd00755">
    <property type="entry name" value="YgdL_like"/>
    <property type="match status" value="1"/>
</dbReference>
<dbReference type="Pfam" id="PF00899">
    <property type="entry name" value="ThiF"/>
    <property type="match status" value="1"/>
</dbReference>
<reference evidence="3" key="1">
    <citation type="journal article" date="2019" name="Int. J. Syst. Evol. Microbiol.">
        <title>The Global Catalogue of Microorganisms (GCM) 10K type strain sequencing project: providing services to taxonomists for standard genome sequencing and annotation.</title>
        <authorList>
            <consortium name="The Broad Institute Genomics Platform"/>
            <consortium name="The Broad Institute Genome Sequencing Center for Infectious Disease"/>
            <person name="Wu L."/>
            <person name="Ma J."/>
        </authorList>
    </citation>
    <scope>NUCLEOTIDE SEQUENCE [LARGE SCALE GENOMIC DNA]</scope>
    <source>
        <strain evidence="3">CGMCC 4.7608</strain>
    </source>
</reference>
<proteinExistence type="predicted"/>
<dbReference type="InterPro" id="IPR000594">
    <property type="entry name" value="ThiF_NAD_FAD-bd"/>
</dbReference>
<sequence length="266" mass="28734">MDTHNADLERRFGGIARLYGPEALARFQAAHVCVVGVGGVGSWAVEALARSAIGKLTLIDLDNVAESNTNRQLPALDPNYGMAKVSALAERVRAINPVCQVVEIEDFVTEDNLEQMLGQGYDFIIDCIDSLRIKTAMAAWCVRRRQPFIVSGGAGGQTDPTQIRVADLGEVTYDPLLSKLRYNLRRHHQFSREAGKKLHVPCVFSTEQLVYPDTAQQACDTAEARGPQGLSCAGFGAAMTVTASFGLVAVAQALKHLAKPPKAQRG</sequence>
<protein>
    <submittedName>
        <fullName evidence="2">tRNA cyclic N6-threonylcarbamoyladenosine(37) synthase TcdA</fullName>
    </submittedName>
</protein>
<dbReference type="RefSeq" id="WP_231462207.1">
    <property type="nucleotide sequence ID" value="NZ_JAJOHW010000061.1"/>
</dbReference>
<dbReference type="NCBIfam" id="NF011696">
    <property type="entry name" value="PRK15116.1"/>
    <property type="match status" value="1"/>
</dbReference>
<feature type="domain" description="THIF-type NAD/FAD binding fold" evidence="1">
    <location>
        <begin position="17"/>
        <end position="260"/>
    </location>
</feature>
<name>A0ABV8ZPU7_9NEIS</name>
<organism evidence="2 3">
    <name type="scientific">Chromobacterium aquaticum</name>
    <dbReference type="NCBI Taxonomy" id="467180"/>
    <lineage>
        <taxon>Bacteria</taxon>
        <taxon>Pseudomonadati</taxon>
        <taxon>Pseudomonadota</taxon>
        <taxon>Betaproteobacteria</taxon>
        <taxon>Neisseriales</taxon>
        <taxon>Chromobacteriaceae</taxon>
        <taxon>Chromobacterium</taxon>
    </lineage>
</organism>
<evidence type="ECO:0000313" key="3">
    <source>
        <dbReference type="Proteomes" id="UP001595999"/>
    </source>
</evidence>
<accession>A0ABV8ZPU7</accession>
<evidence type="ECO:0000313" key="2">
    <source>
        <dbReference type="EMBL" id="MFC4488630.1"/>
    </source>
</evidence>